<evidence type="ECO:0000256" key="7">
    <source>
        <dbReference type="ARBA" id="ARBA00022705"/>
    </source>
</evidence>
<feature type="active site" evidence="15">
    <location>
        <position position="103"/>
    </location>
</feature>
<dbReference type="GO" id="GO:0003887">
    <property type="term" value="F:DNA-directed DNA polymerase activity"/>
    <property type="evidence" value="ECO:0007669"/>
    <property type="project" value="UniProtKB-UniRule"/>
</dbReference>
<evidence type="ECO:0000313" key="18">
    <source>
        <dbReference type="Proteomes" id="UP000568664"/>
    </source>
</evidence>
<comment type="similarity">
    <text evidence="2 15">Belongs to the DNA polymerase type-Y family.</text>
</comment>
<dbReference type="GO" id="GO:0006261">
    <property type="term" value="P:DNA-templated DNA replication"/>
    <property type="evidence" value="ECO:0007669"/>
    <property type="project" value="UniProtKB-UniRule"/>
</dbReference>
<dbReference type="InterPro" id="IPR017961">
    <property type="entry name" value="DNA_pol_Y-fam_little_finger"/>
</dbReference>
<keyword evidence="13 15" id="KW-0234">DNA repair</keyword>
<name>A0A7Y0LCT8_9GAMM</name>
<dbReference type="AlphaFoldDB" id="A0A7Y0LCT8"/>
<keyword evidence="4 15" id="KW-0963">Cytoplasm</keyword>
<feature type="domain" description="UmuC" evidence="16">
    <location>
        <begin position="4"/>
        <end position="184"/>
    </location>
</feature>
<dbReference type="GO" id="GO:0000287">
    <property type="term" value="F:magnesium ion binding"/>
    <property type="evidence" value="ECO:0007669"/>
    <property type="project" value="UniProtKB-UniRule"/>
</dbReference>
<dbReference type="InterPro" id="IPR001126">
    <property type="entry name" value="UmuC"/>
</dbReference>
<accession>A0A7Y0LCT8</accession>
<dbReference type="NCBIfam" id="NF002677">
    <property type="entry name" value="PRK02406.1"/>
    <property type="match status" value="1"/>
</dbReference>
<dbReference type="GO" id="GO:0005829">
    <property type="term" value="C:cytosol"/>
    <property type="evidence" value="ECO:0007669"/>
    <property type="project" value="TreeGrafter"/>
</dbReference>
<keyword evidence="8 15" id="KW-0479">Metal-binding</keyword>
<evidence type="ECO:0000256" key="3">
    <source>
        <dbReference type="ARBA" id="ARBA00022457"/>
    </source>
</evidence>
<comment type="subunit">
    <text evidence="15">Monomer.</text>
</comment>
<dbReference type="InterPro" id="IPR024728">
    <property type="entry name" value="PolY_HhH_motif"/>
</dbReference>
<dbReference type="InterPro" id="IPR022880">
    <property type="entry name" value="DNApol_IV"/>
</dbReference>
<evidence type="ECO:0000259" key="16">
    <source>
        <dbReference type="PROSITE" id="PS50173"/>
    </source>
</evidence>
<dbReference type="FunFam" id="3.30.70.270:FF:000002">
    <property type="entry name" value="DNA polymerase IV"/>
    <property type="match status" value="1"/>
</dbReference>
<reference evidence="17 18" key="1">
    <citation type="submission" date="2020-04" db="EMBL/GenBank/DDBJ databases">
        <title>Thalassotalea sp. M1531, isolated from the surface of marine red alga.</title>
        <authorList>
            <person name="Pang L."/>
            <person name="Lu D.-C."/>
        </authorList>
    </citation>
    <scope>NUCLEOTIDE SEQUENCE [LARGE SCALE GENOMIC DNA]</scope>
    <source>
        <strain evidence="17 18">M1531</strain>
    </source>
</reference>
<keyword evidence="7 15" id="KW-0235">DNA replication</keyword>
<evidence type="ECO:0000256" key="1">
    <source>
        <dbReference type="ARBA" id="ARBA00004496"/>
    </source>
</evidence>
<keyword evidence="3 15" id="KW-0515">Mutator protein</keyword>
<dbReference type="RefSeq" id="WP_169075513.1">
    <property type="nucleotide sequence ID" value="NZ_JABBXH010000003.1"/>
</dbReference>
<dbReference type="CDD" id="cd03586">
    <property type="entry name" value="PolY_Pol_IV_kappa"/>
    <property type="match status" value="1"/>
</dbReference>
<dbReference type="FunFam" id="3.40.1170.60:FF:000001">
    <property type="entry name" value="DNA polymerase IV"/>
    <property type="match status" value="1"/>
</dbReference>
<keyword evidence="5 15" id="KW-0808">Transferase</keyword>
<evidence type="ECO:0000256" key="10">
    <source>
        <dbReference type="ARBA" id="ARBA00022842"/>
    </source>
</evidence>
<keyword evidence="9 15" id="KW-0227">DNA damage</keyword>
<evidence type="ECO:0000256" key="2">
    <source>
        <dbReference type="ARBA" id="ARBA00010945"/>
    </source>
</evidence>
<dbReference type="Gene3D" id="3.30.1490.100">
    <property type="entry name" value="DNA polymerase, Y-family, little finger domain"/>
    <property type="match status" value="1"/>
</dbReference>
<comment type="catalytic activity">
    <reaction evidence="14 15">
        <text>DNA(n) + a 2'-deoxyribonucleoside 5'-triphosphate = DNA(n+1) + diphosphate</text>
        <dbReference type="Rhea" id="RHEA:22508"/>
        <dbReference type="Rhea" id="RHEA-COMP:17339"/>
        <dbReference type="Rhea" id="RHEA-COMP:17340"/>
        <dbReference type="ChEBI" id="CHEBI:33019"/>
        <dbReference type="ChEBI" id="CHEBI:61560"/>
        <dbReference type="ChEBI" id="CHEBI:173112"/>
        <dbReference type="EC" id="2.7.7.7"/>
    </reaction>
</comment>
<evidence type="ECO:0000313" key="17">
    <source>
        <dbReference type="EMBL" id="NMP32203.1"/>
    </source>
</evidence>
<dbReference type="PANTHER" id="PTHR11076">
    <property type="entry name" value="DNA REPAIR POLYMERASE UMUC / TRANSFERASE FAMILY MEMBER"/>
    <property type="match status" value="1"/>
</dbReference>
<evidence type="ECO:0000256" key="15">
    <source>
        <dbReference type="HAMAP-Rule" id="MF_01113"/>
    </source>
</evidence>
<sequence length="355" mass="39872">MKKIIHIDMDCFYAQVEMRDNPEYREIPLAVGGEGKRSVLSTCNYLARKFGVRSAMPAIKAKQLCPHLKIVHGRMQVYHEVSMHIREIFSRYTQLVEPLSLDEAFLDVTDCCLFNGSATLIAQDIRNAIWHELQLTASAGIAPNKFLAKIASDENKPNGQCVVSPDKVNEFIEVLPLRKIPGIGPKTSEKLASFGATTCADIRALSIKELTPLVGSFAERLFNYSFGVDNREVKVNRVRKSVGVEHTFADDLVTVEECIAQIPKLIDKMKQRLQKHQDRVIAKQGVKIKFADFTLTTMEQQSLALDEDGMKNLMESAFQRGNGKTVRLLGVFVAFAELPNDQEGDERHQQLGFVF</sequence>
<dbReference type="EMBL" id="JABBXH010000003">
    <property type="protein sequence ID" value="NMP32203.1"/>
    <property type="molecule type" value="Genomic_DNA"/>
</dbReference>
<feature type="site" description="Substrate discrimination" evidence="15">
    <location>
        <position position="13"/>
    </location>
</feature>
<comment type="subcellular location">
    <subcellularLocation>
        <location evidence="1 15">Cytoplasm</location>
    </subcellularLocation>
</comment>
<dbReference type="GO" id="GO:0042276">
    <property type="term" value="P:error-prone translesion synthesis"/>
    <property type="evidence" value="ECO:0007669"/>
    <property type="project" value="TreeGrafter"/>
</dbReference>
<evidence type="ECO:0000256" key="4">
    <source>
        <dbReference type="ARBA" id="ARBA00022490"/>
    </source>
</evidence>
<dbReference type="EC" id="2.7.7.7" evidence="15"/>
<dbReference type="Gene3D" id="3.30.70.270">
    <property type="match status" value="1"/>
</dbReference>
<dbReference type="GO" id="GO:0003684">
    <property type="term" value="F:damaged DNA binding"/>
    <property type="evidence" value="ECO:0007669"/>
    <property type="project" value="InterPro"/>
</dbReference>
<keyword evidence="18" id="KW-1185">Reference proteome</keyword>
<dbReference type="Pfam" id="PF11798">
    <property type="entry name" value="IMS_HHH"/>
    <property type="match status" value="1"/>
</dbReference>
<dbReference type="GO" id="GO:0006281">
    <property type="term" value="P:DNA repair"/>
    <property type="evidence" value="ECO:0007669"/>
    <property type="project" value="UniProtKB-UniRule"/>
</dbReference>
<dbReference type="Proteomes" id="UP000568664">
    <property type="component" value="Unassembled WGS sequence"/>
</dbReference>
<dbReference type="InterPro" id="IPR050116">
    <property type="entry name" value="DNA_polymerase-Y"/>
</dbReference>
<comment type="cofactor">
    <cofactor evidence="15">
        <name>Mg(2+)</name>
        <dbReference type="ChEBI" id="CHEBI:18420"/>
    </cofactor>
    <text evidence="15">Binds 2 magnesium ions per subunit.</text>
</comment>
<evidence type="ECO:0000256" key="6">
    <source>
        <dbReference type="ARBA" id="ARBA00022695"/>
    </source>
</evidence>
<keyword evidence="11 15" id="KW-0239">DNA-directed DNA polymerase</keyword>
<dbReference type="PANTHER" id="PTHR11076:SF33">
    <property type="entry name" value="DNA POLYMERASE KAPPA"/>
    <property type="match status" value="1"/>
</dbReference>
<dbReference type="GO" id="GO:0009432">
    <property type="term" value="P:SOS response"/>
    <property type="evidence" value="ECO:0007669"/>
    <property type="project" value="TreeGrafter"/>
</dbReference>
<dbReference type="SUPFAM" id="SSF100879">
    <property type="entry name" value="Lesion bypass DNA polymerase (Y-family), little finger domain"/>
    <property type="match status" value="1"/>
</dbReference>
<keyword evidence="6 15" id="KW-0548">Nucleotidyltransferase</keyword>
<protein>
    <recommendedName>
        <fullName evidence="15">DNA polymerase IV</fullName>
        <shortName evidence="15">Pol IV</shortName>
        <ecNumber evidence="15">2.7.7.7</ecNumber>
    </recommendedName>
</protein>
<dbReference type="InterPro" id="IPR043128">
    <property type="entry name" value="Rev_trsase/Diguanyl_cyclase"/>
</dbReference>
<dbReference type="HAMAP" id="MF_01113">
    <property type="entry name" value="DNApol_IV"/>
    <property type="match status" value="1"/>
</dbReference>
<feature type="binding site" evidence="15">
    <location>
        <position position="8"/>
    </location>
    <ligand>
        <name>Mg(2+)</name>
        <dbReference type="ChEBI" id="CHEBI:18420"/>
    </ligand>
</feature>
<evidence type="ECO:0000256" key="12">
    <source>
        <dbReference type="ARBA" id="ARBA00023125"/>
    </source>
</evidence>
<evidence type="ECO:0000256" key="14">
    <source>
        <dbReference type="ARBA" id="ARBA00049244"/>
    </source>
</evidence>
<dbReference type="Pfam" id="PF00817">
    <property type="entry name" value="IMS"/>
    <property type="match status" value="1"/>
</dbReference>
<gene>
    <name evidence="15 17" type="primary">dinB</name>
    <name evidence="17" type="ORF">HII17_11535</name>
</gene>
<comment type="function">
    <text evidence="15">Poorly processive, error-prone DNA polymerase involved in untargeted mutagenesis. Copies undamaged DNA at stalled replication forks, which arise in vivo from mismatched or misaligned primer ends. These misaligned primers can be extended by PolIV. Exhibits no 3'-5' exonuclease (proofreading) activity. May be involved in translesional synthesis, in conjunction with the beta clamp from PolIII.</text>
</comment>
<feature type="binding site" evidence="15">
    <location>
        <position position="102"/>
    </location>
    <ligand>
        <name>Mg(2+)</name>
        <dbReference type="ChEBI" id="CHEBI:18420"/>
    </ligand>
</feature>
<evidence type="ECO:0000256" key="13">
    <source>
        <dbReference type="ARBA" id="ARBA00023204"/>
    </source>
</evidence>
<evidence type="ECO:0000256" key="9">
    <source>
        <dbReference type="ARBA" id="ARBA00022763"/>
    </source>
</evidence>
<evidence type="ECO:0000256" key="5">
    <source>
        <dbReference type="ARBA" id="ARBA00022679"/>
    </source>
</evidence>
<comment type="caution">
    <text evidence="17">The sequence shown here is derived from an EMBL/GenBank/DDBJ whole genome shotgun (WGS) entry which is preliminary data.</text>
</comment>
<dbReference type="PROSITE" id="PS50173">
    <property type="entry name" value="UMUC"/>
    <property type="match status" value="1"/>
</dbReference>
<keyword evidence="12 15" id="KW-0238">DNA-binding</keyword>
<keyword evidence="10 15" id="KW-0460">Magnesium</keyword>
<dbReference type="Gene3D" id="1.10.150.20">
    <property type="entry name" value="5' to 3' exonuclease, C-terminal subdomain"/>
    <property type="match status" value="1"/>
</dbReference>
<dbReference type="Pfam" id="PF11799">
    <property type="entry name" value="IMS_C"/>
    <property type="match status" value="1"/>
</dbReference>
<evidence type="ECO:0000256" key="11">
    <source>
        <dbReference type="ARBA" id="ARBA00022932"/>
    </source>
</evidence>
<dbReference type="Gene3D" id="3.40.1170.60">
    <property type="match status" value="1"/>
</dbReference>
<proteinExistence type="inferred from homology"/>
<evidence type="ECO:0000256" key="8">
    <source>
        <dbReference type="ARBA" id="ARBA00022723"/>
    </source>
</evidence>
<dbReference type="SUPFAM" id="SSF56672">
    <property type="entry name" value="DNA/RNA polymerases"/>
    <property type="match status" value="1"/>
</dbReference>
<organism evidence="17 18">
    <name type="scientific">Thalassotalea algicola</name>
    <dbReference type="NCBI Taxonomy" id="2716224"/>
    <lineage>
        <taxon>Bacteria</taxon>
        <taxon>Pseudomonadati</taxon>
        <taxon>Pseudomonadota</taxon>
        <taxon>Gammaproteobacteria</taxon>
        <taxon>Alteromonadales</taxon>
        <taxon>Colwelliaceae</taxon>
        <taxon>Thalassotalea</taxon>
    </lineage>
</organism>
<dbReference type="InterPro" id="IPR043502">
    <property type="entry name" value="DNA/RNA_pol_sf"/>
</dbReference>
<dbReference type="InterPro" id="IPR036775">
    <property type="entry name" value="DNA_pol_Y-fam_lit_finger_sf"/>
</dbReference>